<feature type="transmembrane region" description="Helical" evidence="2">
    <location>
        <begin position="147"/>
        <end position="168"/>
    </location>
</feature>
<proteinExistence type="predicted"/>
<feature type="transmembrane region" description="Helical" evidence="2">
    <location>
        <begin position="21"/>
        <end position="46"/>
    </location>
</feature>
<feature type="transmembrane region" description="Helical" evidence="2">
    <location>
        <begin position="116"/>
        <end position="135"/>
    </location>
</feature>
<evidence type="ECO:0000256" key="1">
    <source>
        <dbReference type="SAM" id="MobiDB-lite"/>
    </source>
</evidence>
<dbReference type="AlphaFoldDB" id="A0A8S9X282"/>
<evidence type="ECO:0000256" key="2">
    <source>
        <dbReference type="SAM" id="Phobius"/>
    </source>
</evidence>
<comment type="caution">
    <text evidence="3">The sequence shown here is derived from an EMBL/GenBank/DDBJ whole genome shotgun (WGS) entry which is preliminary data.</text>
</comment>
<feature type="region of interest" description="Disordered" evidence="1">
    <location>
        <begin position="599"/>
        <end position="715"/>
    </location>
</feature>
<feature type="transmembrane region" description="Helical" evidence="2">
    <location>
        <begin position="312"/>
        <end position="331"/>
    </location>
</feature>
<feature type="transmembrane region" description="Helical" evidence="2">
    <location>
        <begin position="241"/>
        <end position="261"/>
    </location>
</feature>
<keyword evidence="2" id="KW-0812">Transmembrane</keyword>
<keyword evidence="2" id="KW-0472">Membrane</keyword>
<feature type="transmembrane region" description="Helical" evidence="2">
    <location>
        <begin position="85"/>
        <end position="104"/>
    </location>
</feature>
<sequence>MQDEKQQPKNVNFKQNDLKVISILWAYELVEHWLVNLSIYTFLVVFPDEEFAPLLFKQLDLWIFVVALVSTLVVALVVDSNDHRYLVSLVGLCLCCTTPVWALITCSSRLRPTITIIFSTIAALFVVCPSTYSLIFNQNLNPSRREVRFIVSFFQCVVSLLGKYLAFICIPSHPRTGRNVVLFICLVWVMVIPVLLYFIMSALKIKKDVTGNFINEKGIKRIFLGLRDDIRIQPPRRKGKSAIEIVIFILLLLPVLSVTSLDAALTNADSDEEAKAQSSTLKHIKYSNQVLVIPLTELAIAVIPFKDTTSEILVLGVAHFVNIFAISLFIIRLDSITSSESTESDAQRDGGGRRNFLCLDPDECSLPEPGPGFVTYFVMTSVSCTLNTEPPALFDSVPQRLVVSSYTFGEFHLPDGATEMTFKFTYTLDLPGSDNPPSNYQTVTIKEKKHYVFIISSDNSSHIDCKEIFNIDKIQPLDYPQLIMLSSICNHEIDGIEFVPSDTVFGVVSDRGAQQVIPLSDCGRHTDFGIPSGDSLFLTFSYRGANEHLAKVLTRHSLAFTVDPSVKGAVYLAFVLRNKTRAFLYVVLVRDQKPITTTPPMNTTITETSSATSNKTTVTVTESSSSTKKTTTVTESSSTTSIKTTVTVTESTSDTPNKTTVTVTEESTVTSNKTVTTTTTTTSEEPQPEPEGTTTSAPKLSTTKAPPEPKPPDAKQQTTYAMYGAALGITSVGYTHFFWVESPLRLRAFLYALFRVSIEVVRRITEHIVGHTFTRSEAIGLLMLQIFTMLWHIGLSWLFHKKIRFRGH</sequence>
<gene>
    <name evidence="3" type="ORF">GE061_003678</name>
</gene>
<evidence type="ECO:0000313" key="4">
    <source>
        <dbReference type="Proteomes" id="UP000466442"/>
    </source>
</evidence>
<keyword evidence="4" id="KW-1185">Reference proteome</keyword>
<dbReference type="Proteomes" id="UP000466442">
    <property type="component" value="Unassembled WGS sequence"/>
</dbReference>
<reference evidence="3" key="1">
    <citation type="journal article" date="2021" name="Mol. Ecol. Resour.">
        <title>Apolygus lucorum genome provides insights into omnivorousness and mesophyll feeding.</title>
        <authorList>
            <person name="Liu Y."/>
            <person name="Liu H."/>
            <person name="Wang H."/>
            <person name="Huang T."/>
            <person name="Liu B."/>
            <person name="Yang B."/>
            <person name="Yin L."/>
            <person name="Li B."/>
            <person name="Zhang Y."/>
            <person name="Zhang S."/>
            <person name="Jiang F."/>
            <person name="Zhang X."/>
            <person name="Ren Y."/>
            <person name="Wang B."/>
            <person name="Wang S."/>
            <person name="Lu Y."/>
            <person name="Wu K."/>
            <person name="Fan W."/>
            <person name="Wang G."/>
        </authorList>
    </citation>
    <scope>NUCLEOTIDE SEQUENCE</scope>
    <source>
        <strain evidence="3">12Hb</strain>
    </source>
</reference>
<dbReference type="EMBL" id="WIXP02000011">
    <property type="protein sequence ID" value="KAF6203260.1"/>
    <property type="molecule type" value="Genomic_DNA"/>
</dbReference>
<dbReference type="SUPFAM" id="SSF103473">
    <property type="entry name" value="MFS general substrate transporter"/>
    <property type="match status" value="1"/>
</dbReference>
<evidence type="ECO:0000313" key="3">
    <source>
        <dbReference type="EMBL" id="KAF6203260.1"/>
    </source>
</evidence>
<feature type="transmembrane region" description="Helical" evidence="2">
    <location>
        <begin position="180"/>
        <end position="199"/>
    </location>
</feature>
<feature type="compositionally biased region" description="Low complexity" evidence="1">
    <location>
        <begin position="599"/>
        <end position="696"/>
    </location>
</feature>
<evidence type="ECO:0008006" key="5">
    <source>
        <dbReference type="Google" id="ProtNLM"/>
    </source>
</evidence>
<keyword evidence="2" id="KW-1133">Transmembrane helix</keyword>
<accession>A0A8S9X282</accession>
<protein>
    <recommendedName>
        <fullName evidence="5">Transmembrane protein</fullName>
    </recommendedName>
</protein>
<organism evidence="3 4">
    <name type="scientific">Apolygus lucorum</name>
    <name type="common">Small green plant bug</name>
    <name type="synonym">Lygocoris lucorum</name>
    <dbReference type="NCBI Taxonomy" id="248454"/>
    <lineage>
        <taxon>Eukaryota</taxon>
        <taxon>Metazoa</taxon>
        <taxon>Ecdysozoa</taxon>
        <taxon>Arthropoda</taxon>
        <taxon>Hexapoda</taxon>
        <taxon>Insecta</taxon>
        <taxon>Pterygota</taxon>
        <taxon>Neoptera</taxon>
        <taxon>Paraneoptera</taxon>
        <taxon>Hemiptera</taxon>
        <taxon>Heteroptera</taxon>
        <taxon>Panheteroptera</taxon>
        <taxon>Cimicomorpha</taxon>
        <taxon>Miridae</taxon>
        <taxon>Mirini</taxon>
        <taxon>Apolygus</taxon>
    </lineage>
</organism>
<feature type="transmembrane region" description="Helical" evidence="2">
    <location>
        <begin position="778"/>
        <end position="799"/>
    </location>
</feature>
<feature type="transmembrane region" description="Helical" evidence="2">
    <location>
        <begin position="61"/>
        <end position="78"/>
    </location>
</feature>
<dbReference type="InterPro" id="IPR036259">
    <property type="entry name" value="MFS_trans_sf"/>
</dbReference>
<name>A0A8S9X282_APOLU</name>
<feature type="transmembrane region" description="Helical" evidence="2">
    <location>
        <begin position="720"/>
        <end position="740"/>
    </location>
</feature>